<evidence type="ECO:0000313" key="1">
    <source>
        <dbReference type="EMBL" id="TDY71783.1"/>
    </source>
</evidence>
<protein>
    <recommendedName>
        <fullName evidence="3">TNF family profile domain-containing protein</fullName>
    </recommendedName>
</protein>
<accession>A0A4R8MRC5</accession>
<gene>
    <name evidence="1" type="ORF">CLV96_0755</name>
</gene>
<reference evidence="1 2" key="1">
    <citation type="submission" date="2019-03" db="EMBL/GenBank/DDBJ databases">
        <title>Genomic Encyclopedia of Archaeal and Bacterial Type Strains, Phase II (KMG-II): from individual species to whole genera.</title>
        <authorList>
            <person name="Goeker M."/>
        </authorList>
    </citation>
    <scope>NUCLEOTIDE SEQUENCE [LARGE SCALE GENOMIC DNA]</scope>
    <source>
        <strain evidence="1 2">DSM 21537</strain>
    </source>
</reference>
<dbReference type="Proteomes" id="UP000294684">
    <property type="component" value="Unassembled WGS sequence"/>
</dbReference>
<dbReference type="EMBL" id="SORO01000001">
    <property type="protein sequence ID" value="TDY71783.1"/>
    <property type="molecule type" value="Genomic_DNA"/>
</dbReference>
<comment type="caution">
    <text evidence="1">The sequence shown here is derived from an EMBL/GenBank/DDBJ whole genome shotgun (WGS) entry which is preliminary data.</text>
</comment>
<evidence type="ECO:0000313" key="2">
    <source>
        <dbReference type="Proteomes" id="UP000294684"/>
    </source>
</evidence>
<dbReference type="STRING" id="1193051.LEP1GSC017_3209"/>
<sequence length="256" mass="29689">MRRTILDWGTTLSAMILSKKQVLFFGTLTDRNLMKKYLIFLLFLLPGLLPAQTEMPNSLDGFAEASWGMTFESIREKFLSMATNPESKEKIELLNEKKEESLLIKRNGIFYLYRFYKTPELLKEVRPKREGGRESDPSIDGQTEFRENGILFSVGVTFNLVPSEKIKEKMEKKYGKPRKESIGDDKVSGAAIWELVERRENPPRGGFAVVWREGYKKAPYTRRIDYFSANLKEVIAKDYVDFFSVQETKTLRDLIP</sequence>
<keyword evidence="2" id="KW-1185">Reference proteome</keyword>
<evidence type="ECO:0008006" key="3">
    <source>
        <dbReference type="Google" id="ProtNLM"/>
    </source>
</evidence>
<dbReference type="AlphaFoldDB" id="A0A4R8MRC5"/>
<proteinExistence type="predicted"/>
<organism evidence="1 2">
    <name type="scientific">Leptospira meyeri</name>
    <dbReference type="NCBI Taxonomy" id="29508"/>
    <lineage>
        <taxon>Bacteria</taxon>
        <taxon>Pseudomonadati</taxon>
        <taxon>Spirochaetota</taxon>
        <taxon>Spirochaetia</taxon>
        <taxon>Leptospirales</taxon>
        <taxon>Leptospiraceae</taxon>
        <taxon>Leptospira</taxon>
    </lineage>
</organism>
<name>A0A4R8MRC5_LEPME</name>